<proteinExistence type="predicted"/>
<evidence type="ECO:0000256" key="1">
    <source>
        <dbReference type="SAM" id="MobiDB-lite"/>
    </source>
</evidence>
<name>A0A6C0JM54_9ZZZZ</name>
<keyword evidence="2" id="KW-0472">Membrane</keyword>
<feature type="region of interest" description="Disordered" evidence="1">
    <location>
        <begin position="128"/>
        <end position="152"/>
    </location>
</feature>
<evidence type="ECO:0000256" key="2">
    <source>
        <dbReference type="SAM" id="Phobius"/>
    </source>
</evidence>
<reference evidence="3" key="1">
    <citation type="journal article" date="2020" name="Nature">
        <title>Giant virus diversity and host interactions through global metagenomics.</title>
        <authorList>
            <person name="Schulz F."/>
            <person name="Roux S."/>
            <person name="Paez-Espino D."/>
            <person name="Jungbluth S."/>
            <person name="Walsh D.A."/>
            <person name="Denef V.J."/>
            <person name="McMahon K.D."/>
            <person name="Konstantinidis K.T."/>
            <person name="Eloe-Fadrosh E.A."/>
            <person name="Kyrpides N.C."/>
            <person name="Woyke T."/>
        </authorList>
    </citation>
    <scope>NUCLEOTIDE SEQUENCE</scope>
    <source>
        <strain evidence="3">GVMAG-S-1035315-10</strain>
    </source>
</reference>
<feature type="region of interest" description="Disordered" evidence="1">
    <location>
        <begin position="14"/>
        <end position="47"/>
    </location>
</feature>
<keyword evidence="2" id="KW-1133">Transmembrane helix</keyword>
<feature type="compositionally biased region" description="Acidic residues" evidence="1">
    <location>
        <begin position="18"/>
        <end position="28"/>
    </location>
</feature>
<sequence>MKVTKKLNDLNREAWEAATEEVSDEGGVADEKREEIDDENSSTTSSDKLGVAKQLFVSQPSDGNCPNILGELNRKLDRYTVQRKCKALGILPAGKKAGKKTLIKRLWEYYNRNNISIQELFDEGNSEEQSVSASTTPSSLGNDSVRNSLSGGRNSVPVASINKVRPLAARSIVSSKAVDETKIIVSLFSILIIFLVKILFLLALHLITYLVDLRKI</sequence>
<feature type="transmembrane region" description="Helical" evidence="2">
    <location>
        <begin position="183"/>
        <end position="211"/>
    </location>
</feature>
<evidence type="ECO:0000313" key="3">
    <source>
        <dbReference type="EMBL" id="QHU06669.1"/>
    </source>
</evidence>
<protein>
    <submittedName>
        <fullName evidence="3">Uncharacterized protein</fullName>
    </submittedName>
</protein>
<organism evidence="3">
    <name type="scientific">viral metagenome</name>
    <dbReference type="NCBI Taxonomy" id="1070528"/>
    <lineage>
        <taxon>unclassified sequences</taxon>
        <taxon>metagenomes</taxon>
        <taxon>organismal metagenomes</taxon>
    </lineage>
</organism>
<keyword evidence="2" id="KW-0812">Transmembrane</keyword>
<dbReference type="EMBL" id="MN740661">
    <property type="protein sequence ID" value="QHU06669.1"/>
    <property type="molecule type" value="Genomic_DNA"/>
</dbReference>
<dbReference type="AlphaFoldDB" id="A0A6C0JM54"/>
<accession>A0A6C0JM54</accession>